<keyword evidence="1" id="KW-0732">Signal</keyword>
<evidence type="ECO:0000256" key="1">
    <source>
        <dbReference type="SAM" id="SignalP"/>
    </source>
</evidence>
<protein>
    <submittedName>
        <fullName evidence="3">DNA polymerase III, epsilon subunit</fullName>
        <ecNumber evidence="3">2.7.7.7</ecNumber>
    </submittedName>
</protein>
<dbReference type="AlphaFoldDB" id="A0A1L3I731"/>
<dbReference type="InterPro" id="IPR036397">
    <property type="entry name" value="RNaseH_sf"/>
</dbReference>
<keyword evidence="3" id="KW-0548">Nucleotidyltransferase</keyword>
<dbReference type="GO" id="GO:0003676">
    <property type="term" value="F:nucleic acid binding"/>
    <property type="evidence" value="ECO:0007669"/>
    <property type="project" value="InterPro"/>
</dbReference>
<evidence type="ECO:0000313" key="4">
    <source>
        <dbReference type="Proteomes" id="UP000183859"/>
    </source>
</evidence>
<dbReference type="SUPFAM" id="SSF53098">
    <property type="entry name" value="Ribonuclease H-like"/>
    <property type="match status" value="1"/>
</dbReference>
<feature type="signal peptide" evidence="1">
    <location>
        <begin position="1"/>
        <end position="21"/>
    </location>
</feature>
<dbReference type="GO" id="GO:0003887">
    <property type="term" value="F:DNA-directed DNA polymerase activity"/>
    <property type="evidence" value="ECO:0007669"/>
    <property type="project" value="UniProtKB-EC"/>
</dbReference>
<dbReference type="InterPro" id="IPR012337">
    <property type="entry name" value="RNaseH-like_sf"/>
</dbReference>
<dbReference type="GO" id="GO:0008408">
    <property type="term" value="F:3'-5' exonuclease activity"/>
    <property type="evidence" value="ECO:0007669"/>
    <property type="project" value="TreeGrafter"/>
</dbReference>
<reference evidence="4" key="1">
    <citation type="submission" date="2016-07" db="EMBL/GenBank/DDBJ databases">
        <title>Phaeobacter portensis sp. nov., a tropodithietic acid producing bacterium isolated from a German harbor.</title>
        <authorList>
            <person name="Freese H.M."/>
            <person name="Bunk B."/>
            <person name="Breider S."/>
            <person name="Brinkhoff T."/>
        </authorList>
    </citation>
    <scope>NUCLEOTIDE SEQUENCE [LARGE SCALE GENOMIC DNA]</scope>
    <source>
        <strain evidence="4">P97</strain>
    </source>
</reference>
<dbReference type="PANTHER" id="PTHR30231:SF42">
    <property type="entry name" value="EXONUCLEASE"/>
    <property type="match status" value="1"/>
</dbReference>
<dbReference type="KEGG" id="php:PhaeoP97_02510"/>
<dbReference type="Proteomes" id="UP000183859">
    <property type="component" value="Chromosome"/>
</dbReference>
<keyword evidence="3" id="KW-0808">Transferase</keyword>
<accession>A0A1L3I731</accession>
<dbReference type="SMART" id="SM00479">
    <property type="entry name" value="EXOIII"/>
    <property type="match status" value="1"/>
</dbReference>
<evidence type="ECO:0000313" key="3">
    <source>
        <dbReference type="EMBL" id="APG47893.1"/>
    </source>
</evidence>
<feature type="domain" description="Exonuclease" evidence="2">
    <location>
        <begin position="55"/>
        <end position="220"/>
    </location>
</feature>
<dbReference type="Gene3D" id="3.30.420.10">
    <property type="entry name" value="Ribonuclease H-like superfamily/Ribonuclease H"/>
    <property type="match status" value="1"/>
</dbReference>
<dbReference type="InterPro" id="IPR013520">
    <property type="entry name" value="Ribonucl_H"/>
</dbReference>
<organism evidence="3 4">
    <name type="scientific">Phaeobacter porticola</name>
    <dbReference type="NCBI Taxonomy" id="1844006"/>
    <lineage>
        <taxon>Bacteria</taxon>
        <taxon>Pseudomonadati</taxon>
        <taxon>Pseudomonadota</taxon>
        <taxon>Alphaproteobacteria</taxon>
        <taxon>Rhodobacterales</taxon>
        <taxon>Roseobacteraceae</taxon>
        <taxon>Phaeobacter</taxon>
    </lineage>
</organism>
<dbReference type="Pfam" id="PF00929">
    <property type="entry name" value="RNase_T"/>
    <property type="match status" value="1"/>
</dbReference>
<evidence type="ECO:0000259" key="2">
    <source>
        <dbReference type="SMART" id="SM00479"/>
    </source>
</evidence>
<keyword evidence="4" id="KW-1185">Reference proteome</keyword>
<dbReference type="EC" id="2.7.7.7" evidence="3"/>
<name>A0A1L3I731_9RHOB</name>
<dbReference type="EMBL" id="CP016364">
    <property type="protein sequence ID" value="APG47893.1"/>
    <property type="molecule type" value="Genomic_DNA"/>
</dbReference>
<dbReference type="STRING" id="1844006.PhaeoP97_02510"/>
<sequence precursor="true">MCCVVWNRSLAALLSCWSGFASVSKRVKVVIMANAASLSLPTCFNQVDPLSDNLRFIAVDVETAGYDIASICQIGLAFVGFDCSIVTYSAYIDPCTPFAAGNTRLHGIDAATVKNAPKFAEVLPDLRPVLEAYPLVQHSRYDEKAFDAACRLAGFQVLKSVWSDSVAIARQAWPELRGNGGHGLANLKEVLGLQFKHHDAGEDARAAAEVTLKAEASMGQKIRLLNASQQLVFDFQ</sequence>
<proteinExistence type="predicted"/>
<gene>
    <name evidence="3" type="ORF">PhaeoP97_02510</name>
</gene>
<dbReference type="PANTHER" id="PTHR30231">
    <property type="entry name" value="DNA POLYMERASE III SUBUNIT EPSILON"/>
    <property type="match status" value="1"/>
</dbReference>
<dbReference type="GO" id="GO:0005829">
    <property type="term" value="C:cytosol"/>
    <property type="evidence" value="ECO:0007669"/>
    <property type="project" value="TreeGrafter"/>
</dbReference>
<feature type="chain" id="PRO_5013381012" evidence="1">
    <location>
        <begin position="22"/>
        <end position="236"/>
    </location>
</feature>